<dbReference type="Proteomes" id="UP000266841">
    <property type="component" value="Unassembled WGS sequence"/>
</dbReference>
<accession>K0R057</accession>
<feature type="compositionally biased region" description="Low complexity" evidence="1">
    <location>
        <begin position="195"/>
        <end position="220"/>
    </location>
</feature>
<feature type="region of interest" description="Disordered" evidence="1">
    <location>
        <begin position="192"/>
        <end position="220"/>
    </location>
</feature>
<protein>
    <submittedName>
        <fullName evidence="2">Uncharacterized protein</fullName>
    </submittedName>
</protein>
<proteinExistence type="predicted"/>
<evidence type="ECO:0000313" key="2">
    <source>
        <dbReference type="EMBL" id="EJK44049.1"/>
    </source>
</evidence>
<evidence type="ECO:0000313" key="3">
    <source>
        <dbReference type="Proteomes" id="UP000266841"/>
    </source>
</evidence>
<dbReference type="AlphaFoldDB" id="K0R057"/>
<dbReference type="InterPro" id="IPR036866">
    <property type="entry name" value="RibonucZ/Hydroxyglut_hydro"/>
</dbReference>
<organism evidence="2 3">
    <name type="scientific">Thalassiosira oceanica</name>
    <name type="common">Marine diatom</name>
    <dbReference type="NCBI Taxonomy" id="159749"/>
    <lineage>
        <taxon>Eukaryota</taxon>
        <taxon>Sar</taxon>
        <taxon>Stramenopiles</taxon>
        <taxon>Ochrophyta</taxon>
        <taxon>Bacillariophyta</taxon>
        <taxon>Coscinodiscophyceae</taxon>
        <taxon>Thalassiosirophycidae</taxon>
        <taxon>Thalassiosirales</taxon>
        <taxon>Thalassiosiraceae</taxon>
        <taxon>Thalassiosira</taxon>
    </lineage>
</organism>
<keyword evidence="3" id="KW-1185">Reference proteome</keyword>
<name>K0R057_THAOC</name>
<reference evidence="2 3" key="1">
    <citation type="journal article" date="2012" name="Genome Biol.">
        <title>Genome and low-iron response of an oceanic diatom adapted to chronic iron limitation.</title>
        <authorList>
            <person name="Lommer M."/>
            <person name="Specht M."/>
            <person name="Roy A.S."/>
            <person name="Kraemer L."/>
            <person name="Andreson R."/>
            <person name="Gutowska M.A."/>
            <person name="Wolf J."/>
            <person name="Bergner S.V."/>
            <person name="Schilhabel M.B."/>
            <person name="Klostermeier U.C."/>
            <person name="Beiko R.G."/>
            <person name="Rosenstiel P."/>
            <person name="Hippler M."/>
            <person name="Laroche J."/>
        </authorList>
    </citation>
    <scope>NUCLEOTIDE SEQUENCE [LARGE SCALE GENOMIC DNA]</scope>
    <source>
        <strain evidence="2 3">CCMP1005</strain>
    </source>
</reference>
<gene>
    <name evidence="2" type="ORF">THAOC_37446</name>
</gene>
<feature type="non-terminal residue" evidence="2">
    <location>
        <position position="300"/>
    </location>
</feature>
<evidence type="ECO:0000256" key="1">
    <source>
        <dbReference type="SAM" id="MobiDB-lite"/>
    </source>
</evidence>
<dbReference type="SUPFAM" id="SSF56281">
    <property type="entry name" value="Metallo-hydrolase/oxidoreductase"/>
    <property type="match status" value="1"/>
</dbReference>
<dbReference type="EMBL" id="AGNL01050241">
    <property type="protein sequence ID" value="EJK44049.1"/>
    <property type="molecule type" value="Genomic_DNA"/>
</dbReference>
<sequence length="300" mass="32168">MATANIQVPRGVWCGNNTRRTTTKRYGLHVDHVETASVCSGPMPLGRRRVLTPMTVVEKKVPPVAIGVHGSVERADLSLQRELEGERHGFGKLRSRRFQRCPLRHTDRGSAYKTTYFILKCRCERHFLEAPKLNDSYVVSLSASGGLALVSTKRTGILIARKISRTPHNTGQSARWGNVLTNHRRAMLRVTPVYGSPSPSAGDPPSSSSSSDGPPDWLSSPSPSCTLVEYAGMRVLLNVGWDEGLVAPPKDGGADEKSAAGGERSPAVAPNELPDADAVLVCDSTLGSLGGLPGTSARRP</sequence>
<feature type="region of interest" description="Disordered" evidence="1">
    <location>
        <begin position="247"/>
        <end position="272"/>
    </location>
</feature>
<comment type="caution">
    <text evidence="2">The sequence shown here is derived from an EMBL/GenBank/DDBJ whole genome shotgun (WGS) entry which is preliminary data.</text>
</comment>